<dbReference type="InterPro" id="IPR014988">
    <property type="entry name" value="Uncharacterised_YqcI/YcgG"/>
</dbReference>
<dbReference type="KEGG" id="salo:EF888_16710"/>
<dbReference type="AlphaFoldDB" id="A0A316G490"/>
<dbReference type="PANTHER" id="PTHR40045">
    <property type="entry name" value="YCGG FAMILY PROTEIN"/>
    <property type="match status" value="1"/>
</dbReference>
<comment type="caution">
    <text evidence="1">The sequence shown here is derived from an EMBL/GenBank/DDBJ whole genome shotgun (WGS) entry which is preliminary data.</text>
</comment>
<organism evidence="1 2">
    <name type="scientific">Silicimonas algicola</name>
    <dbReference type="NCBI Taxonomy" id="1826607"/>
    <lineage>
        <taxon>Bacteria</taxon>
        <taxon>Pseudomonadati</taxon>
        <taxon>Pseudomonadota</taxon>
        <taxon>Alphaproteobacteria</taxon>
        <taxon>Rhodobacterales</taxon>
        <taxon>Paracoccaceae</taxon>
    </lineage>
</organism>
<evidence type="ECO:0000313" key="2">
    <source>
        <dbReference type="Proteomes" id="UP000245390"/>
    </source>
</evidence>
<dbReference type="PANTHER" id="PTHR40045:SF1">
    <property type="entry name" value="YQCI_YCGG FAMILY PROTEIN"/>
    <property type="match status" value="1"/>
</dbReference>
<dbReference type="EMBL" id="QGGV01000006">
    <property type="protein sequence ID" value="PWK55648.1"/>
    <property type="molecule type" value="Genomic_DNA"/>
</dbReference>
<name>A0A316G490_9RHOB</name>
<evidence type="ECO:0000313" key="1">
    <source>
        <dbReference type="EMBL" id="PWK55648.1"/>
    </source>
</evidence>
<protein>
    <recommendedName>
        <fullName evidence="3">YqcI/YcgG family protein</fullName>
    </recommendedName>
</protein>
<gene>
    <name evidence="1" type="ORF">C8D95_10643</name>
</gene>
<dbReference type="Pfam" id="PF08892">
    <property type="entry name" value="YqcI_YcgG"/>
    <property type="match status" value="1"/>
</dbReference>
<reference evidence="1 2" key="1">
    <citation type="submission" date="2018-05" db="EMBL/GenBank/DDBJ databases">
        <title>Genomic Encyclopedia of Type Strains, Phase IV (KMG-IV): sequencing the most valuable type-strain genomes for metagenomic binning, comparative biology and taxonomic classification.</title>
        <authorList>
            <person name="Goeker M."/>
        </authorList>
    </citation>
    <scope>NUCLEOTIDE SEQUENCE [LARGE SCALE GENOMIC DNA]</scope>
    <source>
        <strain evidence="1 2">DSM 103371</strain>
    </source>
</reference>
<dbReference type="Proteomes" id="UP000245390">
    <property type="component" value="Unassembled WGS sequence"/>
</dbReference>
<accession>A0A316G490</accession>
<proteinExistence type="predicted"/>
<keyword evidence="2" id="KW-1185">Reference proteome</keyword>
<evidence type="ECO:0008006" key="3">
    <source>
        <dbReference type="Google" id="ProtNLM"/>
    </source>
</evidence>
<dbReference type="OrthoDB" id="283514at2"/>
<dbReference type="RefSeq" id="WP_109759737.1">
    <property type="nucleotide sequence ID" value="NZ_CP034588.1"/>
</dbReference>
<sequence>MTKLFTKSEVRESFPNSSWQGILFAEFEATLTSKSRPFPCVFGVTGQKADQLRYAFLDPLTPETVAPVLKDYLANARDFGRMTSMVIFGRPGPVQAIESYRARFWDLLDGLARLDEADRPDGFSEHLDSDRWEFCFAGEPIFVVCNTPAHVLRQSRRSTSFMITFQPRWVFDGITDSDDPAMLRALTEVRRRLADFDALDPAPFLGSFGAEGNREFQQYFLGDTNETPTCPFHALGAVRTDERKEEKGKVA</sequence>